<keyword evidence="1" id="KW-0479">Metal-binding</keyword>
<dbReference type="GO" id="GO:0051536">
    <property type="term" value="F:iron-sulfur cluster binding"/>
    <property type="evidence" value="ECO:0007669"/>
    <property type="project" value="UniProtKB-KW"/>
</dbReference>
<dbReference type="InterPro" id="IPR036249">
    <property type="entry name" value="Thioredoxin-like_sf"/>
</dbReference>
<accession>A0A9N9WVK3</accession>
<dbReference type="InterPro" id="IPR033658">
    <property type="entry name" value="GRX_PICOT-like"/>
</dbReference>
<dbReference type="Gene3D" id="3.40.30.10">
    <property type="entry name" value="Glutaredoxin"/>
    <property type="match status" value="2"/>
</dbReference>
<protein>
    <recommendedName>
        <fullName evidence="8">Glutaredoxin 3</fullName>
    </recommendedName>
</protein>
<dbReference type="GO" id="GO:0006879">
    <property type="term" value="P:intracellular iron ion homeostasis"/>
    <property type="evidence" value="ECO:0007669"/>
    <property type="project" value="TreeGrafter"/>
</dbReference>
<sequence length="221" mass="24711">MPNVPLIESAEAYKAQFNSGTNHVVLYGAEWADQCSQILAIMEQLAKQDAYKSVKFLNVAVEELPEIAQQHEIEAVPTVICFQNQKAIHRIDGIDIADLTNACKTLAGVSNTEETKSGSLEDRLKALINKARVMIFMKGNREAPKCGFSRTLIQIMNDTKVDYETFDILQDEEVRQGLKTFSDWPTYPQVYVDGELQGGLDIIKEMQASGELLKVLNPETK</sequence>
<organism evidence="6 7">
    <name type="scientific">Chironomus riparius</name>
    <dbReference type="NCBI Taxonomy" id="315576"/>
    <lineage>
        <taxon>Eukaryota</taxon>
        <taxon>Metazoa</taxon>
        <taxon>Ecdysozoa</taxon>
        <taxon>Arthropoda</taxon>
        <taxon>Hexapoda</taxon>
        <taxon>Insecta</taxon>
        <taxon>Pterygota</taxon>
        <taxon>Neoptera</taxon>
        <taxon>Endopterygota</taxon>
        <taxon>Diptera</taxon>
        <taxon>Nematocera</taxon>
        <taxon>Chironomoidea</taxon>
        <taxon>Chironomidae</taxon>
        <taxon>Chironominae</taxon>
        <taxon>Chironomus</taxon>
    </lineage>
</organism>
<evidence type="ECO:0000256" key="3">
    <source>
        <dbReference type="ARBA" id="ARBA00023014"/>
    </source>
</evidence>
<dbReference type="PROSITE" id="PS51354">
    <property type="entry name" value="GLUTAREDOXIN_2"/>
    <property type="match status" value="1"/>
</dbReference>
<dbReference type="InterPro" id="IPR013766">
    <property type="entry name" value="Thioredoxin_domain"/>
</dbReference>
<dbReference type="GO" id="GO:0046872">
    <property type="term" value="F:metal ion binding"/>
    <property type="evidence" value="ECO:0007669"/>
    <property type="project" value="UniProtKB-KW"/>
</dbReference>
<dbReference type="NCBIfam" id="TIGR00365">
    <property type="entry name" value="Grx4 family monothiol glutaredoxin"/>
    <property type="match status" value="1"/>
</dbReference>
<keyword evidence="7" id="KW-1185">Reference proteome</keyword>
<dbReference type="PANTHER" id="PTHR10293:SF73">
    <property type="entry name" value="GLUTAREDOXIN-3"/>
    <property type="match status" value="1"/>
</dbReference>
<dbReference type="CDD" id="cd03028">
    <property type="entry name" value="GRX_PICOT_like"/>
    <property type="match status" value="1"/>
</dbReference>
<evidence type="ECO:0008006" key="8">
    <source>
        <dbReference type="Google" id="ProtNLM"/>
    </source>
</evidence>
<dbReference type="EMBL" id="OU895879">
    <property type="protein sequence ID" value="CAG9807150.1"/>
    <property type="molecule type" value="Genomic_DNA"/>
</dbReference>
<name>A0A9N9WVK3_9DIPT</name>
<gene>
    <name evidence="6" type="ORF">CHIRRI_LOCUS9999</name>
</gene>
<reference evidence="6" key="2">
    <citation type="submission" date="2022-10" db="EMBL/GenBank/DDBJ databases">
        <authorList>
            <consortium name="ENA_rothamsted_submissions"/>
            <consortium name="culmorum"/>
            <person name="King R."/>
        </authorList>
    </citation>
    <scope>NUCLEOTIDE SEQUENCE</scope>
</reference>
<feature type="domain" description="Thioredoxin" evidence="4">
    <location>
        <begin position="9"/>
        <end position="95"/>
    </location>
</feature>
<feature type="domain" description="Glutaredoxin" evidence="5">
    <location>
        <begin position="133"/>
        <end position="196"/>
    </location>
</feature>
<keyword evidence="3" id="KW-0411">Iron-sulfur</keyword>
<evidence type="ECO:0000259" key="4">
    <source>
        <dbReference type="Pfam" id="PF00085"/>
    </source>
</evidence>
<evidence type="ECO:0000256" key="2">
    <source>
        <dbReference type="ARBA" id="ARBA00023004"/>
    </source>
</evidence>
<dbReference type="Proteomes" id="UP001153620">
    <property type="component" value="Chromosome 3"/>
</dbReference>
<evidence type="ECO:0000313" key="6">
    <source>
        <dbReference type="EMBL" id="CAG9807150.1"/>
    </source>
</evidence>
<dbReference type="GO" id="GO:0005829">
    <property type="term" value="C:cytosol"/>
    <property type="evidence" value="ECO:0007669"/>
    <property type="project" value="TreeGrafter"/>
</dbReference>
<dbReference type="GO" id="GO:0005634">
    <property type="term" value="C:nucleus"/>
    <property type="evidence" value="ECO:0007669"/>
    <property type="project" value="TreeGrafter"/>
</dbReference>
<dbReference type="InterPro" id="IPR002109">
    <property type="entry name" value="Glutaredoxin"/>
</dbReference>
<dbReference type="SUPFAM" id="SSF52833">
    <property type="entry name" value="Thioredoxin-like"/>
    <property type="match status" value="2"/>
</dbReference>
<dbReference type="AlphaFoldDB" id="A0A9N9WVK3"/>
<evidence type="ECO:0000256" key="1">
    <source>
        <dbReference type="ARBA" id="ARBA00022723"/>
    </source>
</evidence>
<dbReference type="FunFam" id="3.40.30.10:FF:000012">
    <property type="entry name" value="Monothiol glutaredoxin"/>
    <property type="match status" value="1"/>
</dbReference>
<evidence type="ECO:0000259" key="5">
    <source>
        <dbReference type="Pfam" id="PF00462"/>
    </source>
</evidence>
<evidence type="ECO:0000313" key="7">
    <source>
        <dbReference type="Proteomes" id="UP001153620"/>
    </source>
</evidence>
<dbReference type="Pfam" id="PF00085">
    <property type="entry name" value="Thioredoxin"/>
    <property type="match status" value="1"/>
</dbReference>
<dbReference type="InterPro" id="IPR004480">
    <property type="entry name" value="Monothiol_GRX-rel"/>
</dbReference>
<proteinExistence type="predicted"/>
<dbReference type="PANTHER" id="PTHR10293">
    <property type="entry name" value="GLUTAREDOXIN FAMILY MEMBER"/>
    <property type="match status" value="1"/>
</dbReference>
<keyword evidence="2" id="KW-0408">Iron</keyword>
<dbReference type="Pfam" id="PF00462">
    <property type="entry name" value="Glutaredoxin"/>
    <property type="match status" value="1"/>
</dbReference>
<reference evidence="6" key="1">
    <citation type="submission" date="2022-01" db="EMBL/GenBank/DDBJ databases">
        <authorList>
            <person name="King R."/>
        </authorList>
    </citation>
    <scope>NUCLEOTIDE SEQUENCE</scope>
</reference>
<dbReference type="OrthoDB" id="415696at2759"/>